<dbReference type="OrthoDB" id="7774278at2"/>
<evidence type="ECO:0000259" key="2">
    <source>
        <dbReference type="PROSITE" id="PS50110"/>
    </source>
</evidence>
<organism evidence="3 4">
    <name type="scientific">Croceicoccus marinus</name>
    <dbReference type="NCBI Taxonomy" id="450378"/>
    <lineage>
        <taxon>Bacteria</taxon>
        <taxon>Pseudomonadati</taxon>
        <taxon>Pseudomonadota</taxon>
        <taxon>Alphaproteobacteria</taxon>
        <taxon>Sphingomonadales</taxon>
        <taxon>Erythrobacteraceae</taxon>
        <taxon>Croceicoccus</taxon>
    </lineage>
</organism>
<evidence type="ECO:0000256" key="1">
    <source>
        <dbReference type="PROSITE-ProRule" id="PRU00169"/>
    </source>
</evidence>
<sequence length="132" mass="14392">MTAVGPAPRTECRKRPVILLVEDEMIIAFDLCDRLEDCGFEVDGPYPSVARAMAALGALRPEAAILDVQLTDGDVMPLADRLAEMKIPIIFHSGHAKPEFLRQRYPEAAVCSKPCSAGTLEDSLRSMLVHNG</sequence>
<dbReference type="STRING" id="450378.GCA_001661675_01504"/>
<dbReference type="EMBL" id="CP019602">
    <property type="protein sequence ID" value="ARU17330.1"/>
    <property type="molecule type" value="Genomic_DNA"/>
</dbReference>
<keyword evidence="4" id="KW-1185">Reference proteome</keyword>
<protein>
    <submittedName>
        <fullName evidence="3">Response regulator</fullName>
    </submittedName>
</protein>
<feature type="modified residue" description="4-aspartylphosphate" evidence="1">
    <location>
        <position position="67"/>
    </location>
</feature>
<dbReference type="AlphaFoldDB" id="A0A1Z1FF19"/>
<dbReference type="Pfam" id="PF00072">
    <property type="entry name" value="Response_reg"/>
    <property type="match status" value="1"/>
</dbReference>
<dbReference type="SMART" id="SM00448">
    <property type="entry name" value="REC"/>
    <property type="match status" value="1"/>
</dbReference>
<name>A0A1Z1FF19_9SPHN</name>
<evidence type="ECO:0000313" key="4">
    <source>
        <dbReference type="Proteomes" id="UP000195807"/>
    </source>
</evidence>
<reference evidence="3 4" key="1">
    <citation type="submission" date="2017-01" db="EMBL/GenBank/DDBJ databases">
        <title>Complete genome sequence of esterase-producing bacterium Croceicoccus marinus E4A9.</title>
        <authorList>
            <person name="Wu Y.-H."/>
            <person name="Cheng H."/>
            <person name="Xu L."/>
            <person name="Huo Y.-Y."/>
            <person name="Wang C.-S."/>
            <person name="Xu X.-W."/>
        </authorList>
    </citation>
    <scope>NUCLEOTIDE SEQUENCE [LARGE SCALE GENOMIC DNA]</scope>
    <source>
        <strain evidence="3 4">E4A9</strain>
    </source>
</reference>
<accession>A0A1Z1FF19</accession>
<feature type="domain" description="Response regulatory" evidence="2">
    <location>
        <begin position="17"/>
        <end position="128"/>
    </location>
</feature>
<dbReference type="InterPro" id="IPR001789">
    <property type="entry name" value="Sig_transdc_resp-reg_receiver"/>
</dbReference>
<gene>
    <name evidence="3" type="ORF">A9D14_07510</name>
</gene>
<dbReference type="PROSITE" id="PS50110">
    <property type="entry name" value="RESPONSE_REGULATORY"/>
    <property type="match status" value="1"/>
</dbReference>
<evidence type="ECO:0000313" key="3">
    <source>
        <dbReference type="EMBL" id="ARU17330.1"/>
    </source>
</evidence>
<dbReference type="GO" id="GO:0000160">
    <property type="term" value="P:phosphorelay signal transduction system"/>
    <property type="evidence" value="ECO:0007669"/>
    <property type="project" value="InterPro"/>
</dbReference>
<dbReference type="KEGG" id="cman:A9D14_07510"/>
<keyword evidence="1" id="KW-0597">Phosphoprotein</keyword>
<dbReference type="Gene3D" id="3.40.50.2300">
    <property type="match status" value="1"/>
</dbReference>
<dbReference type="InterPro" id="IPR011006">
    <property type="entry name" value="CheY-like_superfamily"/>
</dbReference>
<dbReference type="SUPFAM" id="SSF52172">
    <property type="entry name" value="CheY-like"/>
    <property type="match status" value="1"/>
</dbReference>
<dbReference type="Proteomes" id="UP000195807">
    <property type="component" value="Chromosome"/>
</dbReference>
<proteinExistence type="predicted"/>